<reference evidence="2" key="1">
    <citation type="journal article" date="2015" name="Nature">
        <title>Complex archaea that bridge the gap between prokaryotes and eukaryotes.</title>
        <authorList>
            <person name="Spang A."/>
            <person name="Saw J.H."/>
            <person name="Jorgensen S.L."/>
            <person name="Zaremba-Niedzwiedzka K."/>
            <person name="Martijn J."/>
            <person name="Lind A.E."/>
            <person name="van Eijk R."/>
            <person name="Schleper C."/>
            <person name="Guy L."/>
            <person name="Ettema T.J."/>
        </authorList>
    </citation>
    <scope>NUCLEOTIDE SEQUENCE</scope>
</reference>
<name>A0A0F8Z775_9ZZZZ</name>
<organism evidence="2">
    <name type="scientific">marine sediment metagenome</name>
    <dbReference type="NCBI Taxonomy" id="412755"/>
    <lineage>
        <taxon>unclassified sequences</taxon>
        <taxon>metagenomes</taxon>
        <taxon>ecological metagenomes</taxon>
    </lineage>
</organism>
<dbReference type="AlphaFoldDB" id="A0A0F8Z775"/>
<proteinExistence type="predicted"/>
<dbReference type="EMBL" id="LAZR01049455">
    <property type="protein sequence ID" value="KKK89598.1"/>
    <property type="molecule type" value="Genomic_DNA"/>
</dbReference>
<keyword evidence="1" id="KW-1133">Transmembrane helix</keyword>
<sequence>MKLSQNAILWLGALACFFCALWILAVLYLAAQFLHRMGAL</sequence>
<feature type="transmembrane region" description="Helical" evidence="1">
    <location>
        <begin position="7"/>
        <end position="31"/>
    </location>
</feature>
<dbReference type="PROSITE" id="PS51257">
    <property type="entry name" value="PROKAR_LIPOPROTEIN"/>
    <property type="match status" value="1"/>
</dbReference>
<keyword evidence="1" id="KW-0472">Membrane</keyword>
<evidence type="ECO:0000313" key="2">
    <source>
        <dbReference type="EMBL" id="KKK89598.1"/>
    </source>
</evidence>
<evidence type="ECO:0000256" key="1">
    <source>
        <dbReference type="SAM" id="Phobius"/>
    </source>
</evidence>
<protein>
    <recommendedName>
        <fullName evidence="3">Lipoprotein</fullName>
    </recommendedName>
</protein>
<comment type="caution">
    <text evidence="2">The sequence shown here is derived from an EMBL/GenBank/DDBJ whole genome shotgun (WGS) entry which is preliminary data.</text>
</comment>
<keyword evidence="1" id="KW-0812">Transmembrane</keyword>
<evidence type="ECO:0008006" key="3">
    <source>
        <dbReference type="Google" id="ProtNLM"/>
    </source>
</evidence>
<gene>
    <name evidence="2" type="ORF">LCGC14_2731480</name>
</gene>
<accession>A0A0F8Z775</accession>